<dbReference type="PANTHER" id="PTHR39332">
    <property type="entry name" value="BLL4707 PROTEIN"/>
    <property type="match status" value="1"/>
</dbReference>
<dbReference type="PANTHER" id="PTHR39332:SF7">
    <property type="entry name" value="SRPBCC FAMILY PROTEIN"/>
    <property type="match status" value="1"/>
</dbReference>
<reference evidence="1 2" key="1">
    <citation type="submission" date="2019-02" db="EMBL/GenBank/DDBJ databases">
        <title>Draft Genome Sequence of Streptomyces sp. AM-2504, identified by 16S rRNA comparative analysis as a Streptomyces Kasugaensis strain.</title>
        <authorList>
            <person name="Napolioni V."/>
            <person name="Giuliodori A.M."/>
            <person name="Spurio R."/>
            <person name="Fabbretti A."/>
        </authorList>
    </citation>
    <scope>NUCLEOTIDE SEQUENCE [LARGE SCALE GENOMIC DNA]</scope>
    <source>
        <strain evidence="1 2">AM-2504</strain>
    </source>
</reference>
<dbReference type="CDD" id="cd07821">
    <property type="entry name" value="PYR_PYL_RCAR_like"/>
    <property type="match status" value="1"/>
</dbReference>
<evidence type="ECO:0000313" key="2">
    <source>
        <dbReference type="Proteomes" id="UP000292452"/>
    </source>
</evidence>
<keyword evidence="2" id="KW-1185">Reference proteome</keyword>
<dbReference type="EMBL" id="SIXH01000215">
    <property type="protein sequence ID" value="TBO57545.1"/>
    <property type="molecule type" value="Genomic_DNA"/>
</dbReference>
<dbReference type="Proteomes" id="UP000292452">
    <property type="component" value="Unassembled WGS sequence"/>
</dbReference>
<protein>
    <submittedName>
        <fullName evidence="1">SRPBCC family protein</fullName>
    </submittedName>
</protein>
<gene>
    <name evidence="1" type="ORF">EYS09_22135</name>
</gene>
<dbReference type="Pfam" id="PF10604">
    <property type="entry name" value="Polyketide_cyc2"/>
    <property type="match status" value="1"/>
</dbReference>
<dbReference type="InterPro" id="IPR019587">
    <property type="entry name" value="Polyketide_cyclase/dehydratase"/>
</dbReference>
<dbReference type="SUPFAM" id="SSF55961">
    <property type="entry name" value="Bet v1-like"/>
    <property type="match status" value="1"/>
</dbReference>
<comment type="caution">
    <text evidence="1">The sequence shown here is derived from an EMBL/GenBank/DDBJ whole genome shotgun (WGS) entry which is preliminary data.</text>
</comment>
<proteinExistence type="predicted"/>
<name>A0A4Q9HRZ4_STRKA</name>
<dbReference type="RefSeq" id="WP_131124552.1">
    <property type="nucleotide sequence ID" value="NZ_SIXH01000215.1"/>
</dbReference>
<dbReference type="AlphaFoldDB" id="A0A4Q9HRZ4"/>
<dbReference type="Gene3D" id="3.30.530.20">
    <property type="match status" value="1"/>
</dbReference>
<evidence type="ECO:0000313" key="1">
    <source>
        <dbReference type="EMBL" id="TBO57545.1"/>
    </source>
</evidence>
<accession>A0A4Q9HRZ4</accession>
<organism evidence="1 2">
    <name type="scientific">Streptomyces kasugaensis</name>
    <dbReference type="NCBI Taxonomy" id="1946"/>
    <lineage>
        <taxon>Bacteria</taxon>
        <taxon>Bacillati</taxon>
        <taxon>Actinomycetota</taxon>
        <taxon>Actinomycetes</taxon>
        <taxon>Kitasatosporales</taxon>
        <taxon>Streptomycetaceae</taxon>
        <taxon>Streptomyces</taxon>
    </lineage>
</organism>
<sequence>MHSLIRTTVLPADPESVWRVIGRFNGLADWHPQVPPSIIEDGADPETPGAVRTFTIDGEVAARERLLAKDDTLRVYRYSLLYSVLPITDYEATLAVLSHDEGAEVRWTATYRGADEAVPQVEEVFGEAVFATGLAALHVHFAAHPAVE</sequence>
<dbReference type="InterPro" id="IPR023393">
    <property type="entry name" value="START-like_dom_sf"/>
</dbReference>